<keyword evidence="4" id="KW-0997">Cell inner membrane</keyword>
<reference evidence="10" key="2">
    <citation type="submission" date="2020-09" db="EMBL/GenBank/DDBJ databases">
        <authorList>
            <person name="Sun Q."/>
            <person name="Zhou Y."/>
        </authorList>
    </citation>
    <scope>NUCLEOTIDE SEQUENCE</scope>
    <source>
        <strain evidence="10">CGMCC 1.15320</strain>
    </source>
</reference>
<keyword evidence="3" id="KW-1003">Cell membrane</keyword>
<evidence type="ECO:0000259" key="9">
    <source>
        <dbReference type="PROSITE" id="PS50928"/>
    </source>
</evidence>
<reference evidence="10" key="1">
    <citation type="journal article" date="2014" name="Int. J. Syst. Evol. Microbiol.">
        <title>Complete genome sequence of Corynebacterium casei LMG S-19264T (=DSM 44701T), isolated from a smear-ripened cheese.</title>
        <authorList>
            <consortium name="US DOE Joint Genome Institute (JGI-PGF)"/>
            <person name="Walter F."/>
            <person name="Albersmeier A."/>
            <person name="Kalinowski J."/>
            <person name="Ruckert C."/>
        </authorList>
    </citation>
    <scope>NUCLEOTIDE SEQUENCE</scope>
    <source>
        <strain evidence="10">CGMCC 1.15320</strain>
    </source>
</reference>
<dbReference type="InterPro" id="IPR000515">
    <property type="entry name" value="MetI-like"/>
</dbReference>
<name>A0A916S3S6_9HYPH</name>
<evidence type="ECO:0000256" key="1">
    <source>
        <dbReference type="ARBA" id="ARBA00004429"/>
    </source>
</evidence>
<feature type="transmembrane region" description="Helical" evidence="8">
    <location>
        <begin position="28"/>
        <end position="54"/>
    </location>
</feature>
<evidence type="ECO:0000313" key="11">
    <source>
        <dbReference type="Proteomes" id="UP000636264"/>
    </source>
</evidence>
<feature type="domain" description="ABC transmembrane type-1" evidence="9">
    <location>
        <begin position="370"/>
        <end position="564"/>
    </location>
</feature>
<dbReference type="GO" id="GO:0005886">
    <property type="term" value="C:plasma membrane"/>
    <property type="evidence" value="ECO:0007669"/>
    <property type="project" value="UniProtKB-SubCell"/>
</dbReference>
<dbReference type="InterPro" id="IPR035906">
    <property type="entry name" value="MetI-like_sf"/>
</dbReference>
<feature type="transmembrane region" description="Helical" evidence="8">
    <location>
        <begin position="442"/>
        <end position="464"/>
    </location>
</feature>
<keyword evidence="11" id="KW-1185">Reference proteome</keyword>
<dbReference type="Gene3D" id="1.10.3720.10">
    <property type="entry name" value="MetI-like"/>
    <property type="match status" value="2"/>
</dbReference>
<evidence type="ECO:0000256" key="2">
    <source>
        <dbReference type="ARBA" id="ARBA00022448"/>
    </source>
</evidence>
<dbReference type="PANTHER" id="PTHR43357:SF4">
    <property type="entry name" value="INNER MEMBRANE ABC TRANSPORTER PERMEASE PROTEIN YDCV"/>
    <property type="match status" value="1"/>
</dbReference>
<feature type="transmembrane region" description="Helical" evidence="8">
    <location>
        <begin position="544"/>
        <end position="567"/>
    </location>
</feature>
<evidence type="ECO:0000256" key="3">
    <source>
        <dbReference type="ARBA" id="ARBA00022475"/>
    </source>
</evidence>
<keyword evidence="2 8" id="KW-0813">Transport</keyword>
<feature type="transmembrane region" description="Helical" evidence="8">
    <location>
        <begin position="408"/>
        <end position="430"/>
    </location>
</feature>
<organism evidence="10 11">
    <name type="scientific">Nitratireductor aestuarii</name>
    <dbReference type="NCBI Taxonomy" id="1735103"/>
    <lineage>
        <taxon>Bacteria</taxon>
        <taxon>Pseudomonadati</taxon>
        <taxon>Pseudomonadota</taxon>
        <taxon>Alphaproteobacteria</taxon>
        <taxon>Hyphomicrobiales</taxon>
        <taxon>Phyllobacteriaceae</taxon>
        <taxon>Nitratireductor</taxon>
    </lineage>
</organism>
<dbReference type="EMBL" id="BMIF01000028">
    <property type="protein sequence ID" value="GGA82615.1"/>
    <property type="molecule type" value="Genomic_DNA"/>
</dbReference>
<dbReference type="Proteomes" id="UP000636264">
    <property type="component" value="Unassembled WGS sequence"/>
</dbReference>
<feature type="transmembrane region" description="Helical" evidence="8">
    <location>
        <begin position="113"/>
        <end position="137"/>
    </location>
</feature>
<accession>A0A916S3S6</accession>
<evidence type="ECO:0000256" key="6">
    <source>
        <dbReference type="ARBA" id="ARBA00022989"/>
    </source>
</evidence>
<evidence type="ECO:0000256" key="7">
    <source>
        <dbReference type="ARBA" id="ARBA00023136"/>
    </source>
</evidence>
<comment type="similarity">
    <text evidence="8">Belongs to the binding-protein-dependent transport system permease family.</text>
</comment>
<keyword evidence="7 8" id="KW-0472">Membrane</keyword>
<keyword evidence="6 8" id="KW-1133">Transmembrane helix</keyword>
<dbReference type="GO" id="GO:0055085">
    <property type="term" value="P:transmembrane transport"/>
    <property type="evidence" value="ECO:0007669"/>
    <property type="project" value="InterPro"/>
</dbReference>
<dbReference type="SUPFAM" id="SSF161098">
    <property type="entry name" value="MetI-like"/>
    <property type="match status" value="2"/>
</dbReference>
<dbReference type="PROSITE" id="PS50928">
    <property type="entry name" value="ABC_TM1"/>
    <property type="match status" value="2"/>
</dbReference>
<comment type="subcellular location">
    <subcellularLocation>
        <location evidence="1">Cell inner membrane</location>
        <topology evidence="1">Multi-pass membrane protein</topology>
    </subcellularLocation>
    <subcellularLocation>
        <location evidence="8">Cell membrane</location>
        <topology evidence="8">Multi-pass membrane protein</topology>
    </subcellularLocation>
</comment>
<feature type="transmembrane region" description="Helical" evidence="8">
    <location>
        <begin position="492"/>
        <end position="513"/>
    </location>
</feature>
<feature type="transmembrane region" description="Helical" evidence="8">
    <location>
        <begin position="157"/>
        <end position="180"/>
    </location>
</feature>
<dbReference type="Pfam" id="PF00528">
    <property type="entry name" value="BPD_transp_1"/>
    <property type="match status" value="2"/>
</dbReference>
<evidence type="ECO:0000256" key="5">
    <source>
        <dbReference type="ARBA" id="ARBA00022692"/>
    </source>
</evidence>
<feature type="transmembrane region" description="Helical" evidence="8">
    <location>
        <begin position="310"/>
        <end position="334"/>
    </location>
</feature>
<evidence type="ECO:0000313" key="10">
    <source>
        <dbReference type="EMBL" id="GGA82615.1"/>
    </source>
</evidence>
<evidence type="ECO:0000256" key="8">
    <source>
        <dbReference type="RuleBase" id="RU363032"/>
    </source>
</evidence>
<feature type="domain" description="ABC transmembrane type-1" evidence="9">
    <location>
        <begin position="77"/>
        <end position="285"/>
    </location>
</feature>
<feature type="transmembrane region" description="Helical" evidence="8">
    <location>
        <begin position="267"/>
        <end position="289"/>
    </location>
</feature>
<feature type="transmembrane region" description="Helical" evidence="8">
    <location>
        <begin position="74"/>
        <end position="101"/>
    </location>
</feature>
<evidence type="ECO:0000256" key="4">
    <source>
        <dbReference type="ARBA" id="ARBA00022519"/>
    </source>
</evidence>
<gene>
    <name evidence="10" type="ORF">GCM10011385_41050</name>
</gene>
<sequence>MPSLAHMPAQRRREVALSIFSRFTGQNAVLVLLTLLVGTIAVAPLVRLAISALFDGDGFAVERLTKLFSRPQTSAALVNTLIIATLSTIASLVIGVVFAVVMVFTDLKHKSALVFAFVLPLMIPPQVTAMAWIQAFSPSSPVLGMLGMAMEPGSRHPLYSMTGVVLLLGVYNAPLVYLSLQASLRRLPLNLAEAARAAGASPARTVFTVLLPLARGGILAAASLSFVSAIGNFGIQAMLGIPGRVPTLMTQIYQQVNNIGPSALPNMAMLSIVLVALTVTAVLMANWAASRADTRIDLGTNRLTVALGVYTWPVMILLWGYMIVSLLLPLSALLQTSLVPAFGLSLSAETFTLKNYTAALFNQPILRDALKTSLWLTSVSVVILTVIAVLLGYFLTWRKGPLVRVLQFCTDAAYALPGVSLGVALILIFLRPLPIFDVSLYGTAWIILVAYVAGFFALALRPVLSGYQQIDRNLEEAAQVAGASWGRRMVEIIFPLVAPAATASAILVFMSAINEIQTSIMLISSSARTLGPMIIFLEDGGASTLAAAVGCLMVLGILAIMLITSIFSRYLPERVLPWQF</sequence>
<dbReference type="AlphaFoldDB" id="A0A916S3S6"/>
<dbReference type="RefSeq" id="WP_244630488.1">
    <property type="nucleotide sequence ID" value="NZ_BMIF01000028.1"/>
</dbReference>
<comment type="caution">
    <text evidence="10">The sequence shown here is derived from an EMBL/GenBank/DDBJ whole genome shotgun (WGS) entry which is preliminary data.</text>
</comment>
<protein>
    <submittedName>
        <fullName evidence="10">ABC transporter permease</fullName>
    </submittedName>
</protein>
<keyword evidence="5 8" id="KW-0812">Transmembrane</keyword>
<dbReference type="CDD" id="cd06261">
    <property type="entry name" value="TM_PBP2"/>
    <property type="match status" value="2"/>
</dbReference>
<dbReference type="PANTHER" id="PTHR43357">
    <property type="entry name" value="INNER MEMBRANE ABC TRANSPORTER PERMEASE PROTEIN YDCV"/>
    <property type="match status" value="1"/>
</dbReference>
<feature type="transmembrane region" description="Helical" evidence="8">
    <location>
        <begin position="374"/>
        <end position="396"/>
    </location>
</feature>
<feature type="transmembrane region" description="Helical" evidence="8">
    <location>
        <begin position="218"/>
        <end position="239"/>
    </location>
</feature>
<proteinExistence type="inferred from homology"/>